<reference evidence="6 7" key="1">
    <citation type="journal article" date="2022" name="Nat. Ecol. Evol.">
        <title>A masculinizing supergene underlies an exaggerated male reproductive morph in a spider.</title>
        <authorList>
            <person name="Hendrickx F."/>
            <person name="De Corte Z."/>
            <person name="Sonet G."/>
            <person name="Van Belleghem S.M."/>
            <person name="Kostlbacher S."/>
            <person name="Vangestel C."/>
        </authorList>
    </citation>
    <scope>NUCLEOTIDE SEQUENCE [LARGE SCALE GENOMIC DNA]</scope>
    <source>
        <strain evidence="6">W744_W776</strain>
    </source>
</reference>
<dbReference type="Proteomes" id="UP000827092">
    <property type="component" value="Unassembled WGS sequence"/>
</dbReference>
<evidence type="ECO:0000313" key="7">
    <source>
        <dbReference type="Proteomes" id="UP000827092"/>
    </source>
</evidence>
<accession>A0AAV6VRU7</accession>
<feature type="compositionally biased region" description="Polar residues" evidence="4">
    <location>
        <begin position="434"/>
        <end position="444"/>
    </location>
</feature>
<feature type="coiled-coil region" evidence="3">
    <location>
        <begin position="345"/>
        <end position="379"/>
    </location>
</feature>
<dbReference type="AlphaFoldDB" id="A0AAV6VRU7"/>
<feature type="region of interest" description="Disordered" evidence="4">
    <location>
        <begin position="101"/>
        <end position="214"/>
    </location>
</feature>
<feature type="region of interest" description="Disordered" evidence="4">
    <location>
        <begin position="383"/>
        <end position="444"/>
    </location>
</feature>
<feature type="region of interest" description="Disordered" evidence="4">
    <location>
        <begin position="1"/>
        <end position="27"/>
    </location>
</feature>
<evidence type="ECO:0000256" key="2">
    <source>
        <dbReference type="ARBA" id="ARBA00022803"/>
    </source>
</evidence>
<keyword evidence="2" id="KW-0802">TPR repeat</keyword>
<keyword evidence="7" id="KW-1185">Reference proteome</keyword>
<evidence type="ECO:0000256" key="4">
    <source>
        <dbReference type="SAM" id="MobiDB-lite"/>
    </source>
</evidence>
<dbReference type="Gene3D" id="1.25.40.10">
    <property type="entry name" value="Tetratricopeptide repeat domain"/>
    <property type="match status" value="1"/>
</dbReference>
<feature type="compositionally biased region" description="Basic and acidic residues" evidence="4">
    <location>
        <begin position="164"/>
        <end position="202"/>
    </location>
</feature>
<keyword evidence="3" id="KW-0175">Coiled coil</keyword>
<dbReference type="EMBL" id="JAFNEN010000039">
    <property type="protein sequence ID" value="KAG8198496.1"/>
    <property type="molecule type" value="Genomic_DNA"/>
</dbReference>
<feature type="compositionally biased region" description="Acidic residues" evidence="4">
    <location>
        <begin position="131"/>
        <end position="149"/>
    </location>
</feature>
<dbReference type="GO" id="GO:0034080">
    <property type="term" value="P:CENP-A containing chromatin assembly"/>
    <property type="evidence" value="ECO:0007669"/>
    <property type="project" value="TreeGrafter"/>
</dbReference>
<feature type="compositionally biased region" description="Polar residues" evidence="4">
    <location>
        <begin position="398"/>
        <end position="408"/>
    </location>
</feature>
<proteinExistence type="predicted"/>
<gene>
    <name evidence="6" type="ORF">JTE90_017362</name>
</gene>
<dbReference type="InterPro" id="IPR019544">
    <property type="entry name" value="Tetratricopeptide_SHNi-TPR_dom"/>
</dbReference>
<dbReference type="GO" id="GO:0042393">
    <property type="term" value="F:histone binding"/>
    <property type="evidence" value="ECO:0007669"/>
    <property type="project" value="TreeGrafter"/>
</dbReference>
<dbReference type="Pfam" id="PF10516">
    <property type="entry name" value="SHNi-TPR"/>
    <property type="match status" value="1"/>
</dbReference>
<dbReference type="GO" id="GO:0006335">
    <property type="term" value="P:DNA replication-dependent chromatin assembly"/>
    <property type="evidence" value="ECO:0007669"/>
    <property type="project" value="TreeGrafter"/>
</dbReference>
<dbReference type="InterPro" id="IPR051730">
    <property type="entry name" value="NASP-like"/>
</dbReference>
<sequence>MGDSTDVKAENSVPTEETASGSKDLSKTLPEEAFNNFLQGKRHIVVQDYKFAVQSLSTACEMYTQHFGEMALECGEVHFLYGKALFRLSQQNAGVFGGALNEDVTETEDDESGKASDEDSKENESDKNDADTENGEENGEDGDEAEEKEPSESTDSPQAVVAEETSKEPTEAEQADSKEETEQADNKEADTSTALDESKVESEQQPEQEEEELDDLELAWNSLETAKSIFLRQGENDVEAQLKVAEILQLLAEISMESDNNVAAINDLKECLVIKRRHLKPDDRLLAETFYQMGLAQLLEKMYNDALENFSTTMSILQLRIDNLKATPVADTVGNFESADRDKEVEDLEGVLADIREKVEDTRELIKDAERVLKEEIEKRYPLPAEETGFPGAEQKAETNNKPVTNITHLLKRKKPEQDEEKDRELKRPKLTSAVANGNSKISE</sequence>
<feature type="domain" description="Tetratricopeptide SHNi-TPR" evidence="5">
    <location>
        <begin position="245"/>
        <end position="281"/>
    </location>
</feature>
<feature type="compositionally biased region" description="Acidic residues" evidence="4">
    <location>
        <begin position="204"/>
        <end position="214"/>
    </location>
</feature>
<keyword evidence="1" id="KW-0677">Repeat</keyword>
<evidence type="ECO:0000256" key="1">
    <source>
        <dbReference type="ARBA" id="ARBA00022737"/>
    </source>
</evidence>
<dbReference type="GO" id="GO:0005654">
    <property type="term" value="C:nucleoplasm"/>
    <property type="evidence" value="ECO:0007669"/>
    <property type="project" value="TreeGrafter"/>
</dbReference>
<dbReference type="SUPFAM" id="SSF48452">
    <property type="entry name" value="TPR-like"/>
    <property type="match status" value="1"/>
</dbReference>
<name>A0AAV6VRU7_9ARAC</name>
<dbReference type="PANTHER" id="PTHR15081">
    <property type="entry name" value="NUCLEAR AUTOANTIGENIC SPERM PROTEIN NASP -RELATED"/>
    <property type="match status" value="1"/>
</dbReference>
<evidence type="ECO:0000259" key="5">
    <source>
        <dbReference type="Pfam" id="PF10516"/>
    </source>
</evidence>
<feature type="compositionally biased region" description="Basic and acidic residues" evidence="4">
    <location>
        <begin position="112"/>
        <end position="130"/>
    </location>
</feature>
<protein>
    <recommendedName>
        <fullName evidence="5">Tetratricopeptide SHNi-TPR domain-containing protein</fullName>
    </recommendedName>
</protein>
<organism evidence="6 7">
    <name type="scientific">Oedothorax gibbosus</name>
    <dbReference type="NCBI Taxonomy" id="931172"/>
    <lineage>
        <taxon>Eukaryota</taxon>
        <taxon>Metazoa</taxon>
        <taxon>Ecdysozoa</taxon>
        <taxon>Arthropoda</taxon>
        <taxon>Chelicerata</taxon>
        <taxon>Arachnida</taxon>
        <taxon>Araneae</taxon>
        <taxon>Araneomorphae</taxon>
        <taxon>Entelegynae</taxon>
        <taxon>Araneoidea</taxon>
        <taxon>Linyphiidae</taxon>
        <taxon>Erigoninae</taxon>
        <taxon>Oedothorax</taxon>
    </lineage>
</organism>
<evidence type="ECO:0000256" key="3">
    <source>
        <dbReference type="SAM" id="Coils"/>
    </source>
</evidence>
<feature type="compositionally biased region" description="Polar residues" evidence="4">
    <location>
        <begin position="12"/>
        <end position="23"/>
    </location>
</feature>
<dbReference type="InterPro" id="IPR011990">
    <property type="entry name" value="TPR-like_helical_dom_sf"/>
</dbReference>
<comment type="caution">
    <text evidence="6">The sequence shown here is derived from an EMBL/GenBank/DDBJ whole genome shotgun (WGS) entry which is preliminary data.</text>
</comment>
<dbReference type="PANTHER" id="PTHR15081:SF1">
    <property type="entry name" value="NUCLEAR AUTOANTIGENIC SPERM PROTEIN"/>
    <property type="match status" value="1"/>
</dbReference>
<evidence type="ECO:0000313" key="6">
    <source>
        <dbReference type="EMBL" id="KAG8198496.1"/>
    </source>
</evidence>